<name>A0A9X0YMS2_9FLAO</name>
<dbReference type="Proteomes" id="UP001138672">
    <property type="component" value="Unassembled WGS sequence"/>
</dbReference>
<dbReference type="Proteomes" id="UP001231587">
    <property type="component" value="Unassembled WGS sequence"/>
</dbReference>
<accession>A0A9X0YMS2</accession>
<keyword evidence="4" id="KW-1185">Reference proteome</keyword>
<protein>
    <submittedName>
        <fullName evidence="1">Uncharacterized protein</fullName>
    </submittedName>
</protein>
<organism evidence="1 3">
    <name type="scientific">Formosa algae</name>
    <dbReference type="NCBI Taxonomy" id="225843"/>
    <lineage>
        <taxon>Bacteria</taxon>
        <taxon>Pseudomonadati</taxon>
        <taxon>Bacteroidota</taxon>
        <taxon>Flavobacteriia</taxon>
        <taxon>Flavobacteriales</taxon>
        <taxon>Flavobacteriaceae</taxon>
        <taxon>Formosa</taxon>
    </lineage>
</organism>
<proteinExistence type="predicted"/>
<reference evidence="1" key="1">
    <citation type="submission" date="2021-03" db="EMBL/GenBank/DDBJ databases">
        <title>Genomic Encyclopedia of Type Strains, Phase IV (KMG-IV): sequencing the most valuable type-strain genomes for metagenomic binning, comparative biology and taxonomic classification.</title>
        <authorList>
            <person name="Goeker M."/>
        </authorList>
    </citation>
    <scope>NUCLEOTIDE SEQUENCE</scope>
    <source>
        <strain evidence="1">DSM 15523</strain>
        <strain evidence="2 4">DSM 16476</strain>
    </source>
</reference>
<dbReference type="AlphaFoldDB" id="A0A9X0YMS2"/>
<dbReference type="EMBL" id="JAUSUU010000014">
    <property type="protein sequence ID" value="MDQ0337172.1"/>
    <property type="molecule type" value="Genomic_DNA"/>
</dbReference>
<gene>
    <name evidence="1" type="ORF">J2Z56_003565</name>
    <name evidence="2" type="ORF">J2Z57_003634</name>
</gene>
<evidence type="ECO:0000313" key="2">
    <source>
        <dbReference type="EMBL" id="MDQ0337172.1"/>
    </source>
</evidence>
<sequence length="49" mass="5774">MEQHNFQDLGIMYADAITNHPEDLNDAIWRVKHYLDLITKAIVDHIIKL</sequence>
<dbReference type="EMBL" id="JAGGJQ010000013">
    <property type="protein sequence ID" value="MBP1841627.1"/>
    <property type="molecule type" value="Genomic_DNA"/>
</dbReference>
<comment type="caution">
    <text evidence="1">The sequence shown here is derived from an EMBL/GenBank/DDBJ whole genome shotgun (WGS) entry which is preliminary data.</text>
</comment>
<evidence type="ECO:0000313" key="1">
    <source>
        <dbReference type="EMBL" id="MBP1841627.1"/>
    </source>
</evidence>
<evidence type="ECO:0000313" key="4">
    <source>
        <dbReference type="Proteomes" id="UP001231587"/>
    </source>
</evidence>
<evidence type="ECO:0000313" key="3">
    <source>
        <dbReference type="Proteomes" id="UP001138672"/>
    </source>
</evidence>